<keyword evidence="4" id="KW-1185">Reference proteome</keyword>
<dbReference type="RefSeq" id="XP_068358562.1">
    <property type="nucleotide sequence ID" value="XM_068505195.1"/>
</dbReference>
<feature type="compositionally biased region" description="Low complexity" evidence="2">
    <location>
        <begin position="1192"/>
        <end position="1203"/>
    </location>
</feature>
<feature type="coiled-coil region" evidence="1">
    <location>
        <begin position="142"/>
        <end position="169"/>
    </location>
</feature>
<accession>A0A1J4K378</accession>
<feature type="coiled-coil region" evidence="1">
    <location>
        <begin position="872"/>
        <end position="913"/>
    </location>
</feature>
<proteinExistence type="predicted"/>
<dbReference type="GeneID" id="94839899"/>
<keyword evidence="1" id="KW-0175">Coiled coil</keyword>
<feature type="coiled-coil region" evidence="1">
    <location>
        <begin position="690"/>
        <end position="749"/>
    </location>
</feature>
<protein>
    <submittedName>
        <fullName evidence="3">Viral A-type inclusion protein</fullName>
    </submittedName>
</protein>
<dbReference type="VEuPathDB" id="TrichDB:TRFO_26844"/>
<organism evidence="3 4">
    <name type="scientific">Tritrichomonas foetus</name>
    <dbReference type="NCBI Taxonomy" id="1144522"/>
    <lineage>
        <taxon>Eukaryota</taxon>
        <taxon>Metamonada</taxon>
        <taxon>Parabasalia</taxon>
        <taxon>Tritrichomonadida</taxon>
        <taxon>Tritrichomonadidae</taxon>
        <taxon>Tritrichomonas</taxon>
    </lineage>
</organism>
<dbReference type="AlphaFoldDB" id="A0A1J4K378"/>
<comment type="caution">
    <text evidence="3">The sequence shown here is derived from an EMBL/GenBank/DDBJ whole genome shotgun (WGS) entry which is preliminary data.</text>
</comment>
<feature type="coiled-coil region" evidence="1">
    <location>
        <begin position="789"/>
        <end position="845"/>
    </location>
</feature>
<feature type="coiled-coil region" evidence="1">
    <location>
        <begin position="477"/>
        <end position="504"/>
    </location>
</feature>
<evidence type="ECO:0000256" key="1">
    <source>
        <dbReference type="SAM" id="Coils"/>
    </source>
</evidence>
<evidence type="ECO:0000313" key="4">
    <source>
        <dbReference type="Proteomes" id="UP000179807"/>
    </source>
</evidence>
<dbReference type="Proteomes" id="UP000179807">
    <property type="component" value="Unassembled WGS sequence"/>
</dbReference>
<feature type="coiled-coil region" evidence="1">
    <location>
        <begin position="268"/>
        <end position="405"/>
    </location>
</feature>
<evidence type="ECO:0000256" key="2">
    <source>
        <dbReference type="SAM" id="MobiDB-lite"/>
    </source>
</evidence>
<evidence type="ECO:0000313" key="3">
    <source>
        <dbReference type="EMBL" id="OHT05426.1"/>
    </source>
</evidence>
<feature type="coiled-coil region" evidence="1">
    <location>
        <begin position="592"/>
        <end position="665"/>
    </location>
</feature>
<name>A0A1J4K378_9EUKA</name>
<feature type="region of interest" description="Disordered" evidence="2">
    <location>
        <begin position="1192"/>
        <end position="1228"/>
    </location>
</feature>
<sequence>MASSDSQLLGEEILSKFINQSQEDIVNDNSCLSKDDPVYIKCVELSNFLDSLGDPPLSLSEDNFNAIQLYIDDLVNLLSSVGKPITSKIGPGSSSHEAFKLISFALLLIRNESKNSENMKVLNIQNKYHELLENSSQEICEIDQLKIQNQKLVEENAQLSVELEKTNKYKKYKKFGNILNDLCERLNIPEDSDLDEILTKLLSLNTFVSQEKSENNDQNNDQEIETISNTREAQKMKIQLMQKEINALKLVNHEENINAKIYLLETDINSLNLQNQALSDELSKQKEKNRTLSQELLNSSNDIKSKMIALESLQMQMNQITIERDELKNTLDVQKTLLNDPSLLTKDDQINGMNKIFQELSKQIENMTEELTDLSQSRNNLLSIVQKQNEAIDLYDMKLNALNDKKANHSQKTKKESEIFYVLNDINNLTENDEIKEILFDKSKDERIRIFDAFSYLLNQIHTLGKTKDEMKEKIISDSQNAEIKEYDDKVNELKKENERLCKYLITNLCFLDKITNSSEIQDWLITGQNTNEIREALIAQCKRVESFIKQRSIECDDLVFSDIPKFISQNLDEIADKSELVISLQQSSLINDVLRKYLLKVEEQMETLTEEARMMKYELSHTESSIEDSTLSLRDELDLEKLNNQKLEEEIRTIRDKLKGELSHIEKAKIVYKAGKALKIKNKHSNEYVILLEAKVQEEKKKNDEITKEITRITDEAKNAMHVLKKQIISLQEKINEEDKKSADLRHQYEISQKSLNEEKEKSKHIIEDNAKLNSTISELSNVIKGFNDSKQKEIEAITDELAAAANEKMEILKDEIRTKNSRLQILEEEYKTKMKEMKKEHKLLTFQLQNELEAQTKRATEIRNHFEPILEESRKKLNECREKYNSNLEKIQIYENEIKQLKTDLASSRIETKMNLMKLTANEEKMKRDKSLFETQLKMKIMSLETYYNALIEKTKTQHDNKLHDFLVKISGEFKEFVDFNEPITFESTTAMLQSARKMLDLSNAKVSGLEKYLEEIGDIKTVLEVSRDSEVIPAITTLVKKVNDISKNKHENNINKNQTLPKEAVKINEEIKKWEKWAKRLHSIITDEFSAQKSPKELQFVIEEALMSSIGQRQIWRHVEILRSEKHILEKLNLNSIQLKVNKSGNNLNKINRELEIKQPDMLTLSLCFTAIYRLQKLSGHLHGAITFNNEPPNNYINNPKPSPKPKHDKLNEESPKKYPILIFS</sequence>
<dbReference type="OrthoDB" id="10255522at2759"/>
<gene>
    <name evidence="3" type="ORF">TRFO_26844</name>
</gene>
<reference evidence="3" key="1">
    <citation type="submission" date="2016-10" db="EMBL/GenBank/DDBJ databases">
        <authorList>
            <person name="Benchimol M."/>
            <person name="Almeida L.G."/>
            <person name="Vasconcelos A.T."/>
            <person name="Perreira-Neves A."/>
            <person name="Rosa I.A."/>
            <person name="Tasca T."/>
            <person name="Bogo M.R."/>
            <person name="de Souza W."/>
        </authorList>
    </citation>
    <scope>NUCLEOTIDE SEQUENCE [LARGE SCALE GENOMIC DNA]</scope>
    <source>
        <strain evidence="3">K</strain>
    </source>
</reference>
<dbReference type="EMBL" id="MLAK01000758">
    <property type="protein sequence ID" value="OHT05426.1"/>
    <property type="molecule type" value="Genomic_DNA"/>
</dbReference>